<feature type="domain" description="CzcB-like barrel-sandwich hybrid" evidence="10">
    <location>
        <begin position="63"/>
        <end position="208"/>
    </location>
</feature>
<protein>
    <submittedName>
        <fullName evidence="12">Membrane fusion protein, cobalt-zinc-cadmium efflux system</fullName>
    </submittedName>
</protein>
<name>A0A1I3QCU8_9RHOB</name>
<dbReference type="GO" id="GO:0022857">
    <property type="term" value="F:transmembrane transporter activity"/>
    <property type="evidence" value="ECO:0007669"/>
    <property type="project" value="InterPro"/>
</dbReference>
<dbReference type="Pfam" id="PF25893">
    <property type="entry name" value="HH_CzcB"/>
    <property type="match status" value="1"/>
</dbReference>
<dbReference type="OrthoDB" id="9791520at2"/>
<dbReference type="InterPro" id="IPR058647">
    <property type="entry name" value="BSH_CzcB-like"/>
</dbReference>
<feature type="compositionally biased region" description="Basic and acidic residues" evidence="7">
    <location>
        <begin position="1"/>
        <end position="14"/>
    </location>
</feature>
<feature type="domain" description="CusB-like beta-barrel" evidence="9">
    <location>
        <begin position="223"/>
        <end position="295"/>
    </location>
</feature>
<comment type="function">
    <text evidence="5">CzcA and CzcB together would act in zinc efflux nearly as effectively as the complete czc efflux system (CzcABC). The CzcB protein is thought to funnel zinc cations to the CzcA transport protein.</text>
</comment>
<dbReference type="GO" id="GO:0046914">
    <property type="term" value="F:transition metal ion binding"/>
    <property type="evidence" value="ECO:0007669"/>
    <property type="project" value="TreeGrafter"/>
</dbReference>
<dbReference type="InterPro" id="IPR058792">
    <property type="entry name" value="Beta-barrel_RND_2"/>
</dbReference>
<dbReference type="Gene3D" id="1.10.287.470">
    <property type="entry name" value="Helix hairpin bin"/>
    <property type="match status" value="1"/>
</dbReference>
<evidence type="ECO:0000259" key="11">
    <source>
        <dbReference type="Pfam" id="PF25975"/>
    </source>
</evidence>
<dbReference type="GO" id="GO:0030288">
    <property type="term" value="C:outer membrane-bounded periplasmic space"/>
    <property type="evidence" value="ECO:0007669"/>
    <property type="project" value="TreeGrafter"/>
</dbReference>
<dbReference type="NCBIfam" id="TIGR01730">
    <property type="entry name" value="RND_mfp"/>
    <property type="match status" value="1"/>
</dbReference>
<organism evidence="12 13">
    <name type="scientific">Albimonas pacifica</name>
    <dbReference type="NCBI Taxonomy" id="1114924"/>
    <lineage>
        <taxon>Bacteria</taxon>
        <taxon>Pseudomonadati</taxon>
        <taxon>Pseudomonadota</taxon>
        <taxon>Alphaproteobacteria</taxon>
        <taxon>Rhodobacterales</taxon>
        <taxon>Paracoccaceae</taxon>
        <taxon>Albimonas</taxon>
    </lineage>
</organism>
<dbReference type="InterPro" id="IPR051909">
    <property type="entry name" value="MFP_Cation_Efflux"/>
</dbReference>
<comment type="similarity">
    <text evidence="1">Belongs to the membrane fusion protein (MFP) (TC 8.A.1) family.</text>
</comment>
<accession>A0A1I3QCU8</accession>
<gene>
    <name evidence="12" type="ORF">SAMN05216258_1353</name>
</gene>
<dbReference type="PANTHER" id="PTHR30097">
    <property type="entry name" value="CATION EFFLUX SYSTEM PROTEIN CUSB"/>
    <property type="match status" value="1"/>
</dbReference>
<evidence type="ECO:0000259" key="10">
    <source>
        <dbReference type="Pfam" id="PF25973"/>
    </source>
</evidence>
<keyword evidence="4" id="KW-0105">Cadmium resistance</keyword>
<dbReference type="AlphaFoldDB" id="A0A1I3QCU8"/>
<dbReference type="GO" id="GO:0060003">
    <property type="term" value="P:copper ion export"/>
    <property type="evidence" value="ECO:0007669"/>
    <property type="project" value="TreeGrafter"/>
</dbReference>
<evidence type="ECO:0000256" key="6">
    <source>
        <dbReference type="SAM" id="Coils"/>
    </source>
</evidence>
<feature type="domain" description="CzcB-like C-terminal circularly permuted SH3-like" evidence="11">
    <location>
        <begin position="305"/>
        <end position="364"/>
    </location>
</feature>
<dbReference type="PANTHER" id="PTHR30097:SF4">
    <property type="entry name" value="SLR6042 PROTEIN"/>
    <property type="match status" value="1"/>
</dbReference>
<sequence length="378" mass="39695">DDHAGESADAHGDDDHSDEGGSDIVKLTGEVAQEAGIVLEQAELDALGESLSLPAEVRFDADRMANVSPRVSGVIDRIFAGEGDTVEYGDRLALISSRDLATLKAQWVTAETRKSLAAQALERAEGLWSKKITSEATVQAARAEHEAAKAESEAAETELHAVGIDHAALEKIATAEDGNNANAYLTAPLSGTVIRRAVTLGGTVTAGDSSAEALFTIVDDSVLWVDIAVYKQDISRVRIGAPVALKSDDGDIITQSTVAFVLPVIDEVSRTATARVIVDNRDKALTPGQFVIADLSVGNAREVLRVPQSAVQLVEGRSSVFVPVDGGFAPRPVMIGTTAGGYVEIRTGLEEGDLFVSDGAFTLKAQLEKDAFGDGHGH</sequence>
<dbReference type="STRING" id="1114924.SAMN05216258_1353"/>
<evidence type="ECO:0000256" key="5">
    <source>
        <dbReference type="ARBA" id="ARBA00058766"/>
    </source>
</evidence>
<feature type="domain" description="CzcB-like alpha-helical hairpin" evidence="8">
    <location>
        <begin position="103"/>
        <end position="161"/>
    </location>
</feature>
<dbReference type="SUPFAM" id="SSF111369">
    <property type="entry name" value="HlyD-like secretion proteins"/>
    <property type="match status" value="1"/>
</dbReference>
<evidence type="ECO:0000256" key="4">
    <source>
        <dbReference type="ARBA" id="ARBA00043263"/>
    </source>
</evidence>
<dbReference type="FunFam" id="2.40.420.20:FF:000006">
    <property type="entry name" value="RND family efflux transporter MFP subunit"/>
    <property type="match status" value="1"/>
</dbReference>
<dbReference type="Gene3D" id="2.40.30.170">
    <property type="match status" value="1"/>
</dbReference>
<reference evidence="12 13" key="1">
    <citation type="submission" date="2016-10" db="EMBL/GenBank/DDBJ databases">
        <authorList>
            <person name="de Groot N.N."/>
        </authorList>
    </citation>
    <scope>NUCLEOTIDE SEQUENCE [LARGE SCALE GENOMIC DNA]</scope>
    <source>
        <strain evidence="12 13">CGMCC 1.11030</strain>
    </source>
</reference>
<evidence type="ECO:0000259" key="9">
    <source>
        <dbReference type="Pfam" id="PF25954"/>
    </source>
</evidence>
<dbReference type="GO" id="GO:0015679">
    <property type="term" value="P:plasma membrane copper ion transport"/>
    <property type="evidence" value="ECO:0007669"/>
    <property type="project" value="TreeGrafter"/>
</dbReference>
<dbReference type="InterPro" id="IPR006143">
    <property type="entry name" value="RND_pump_MFP"/>
</dbReference>
<dbReference type="Pfam" id="PF25973">
    <property type="entry name" value="BSH_CzcB"/>
    <property type="match status" value="1"/>
</dbReference>
<dbReference type="Gene3D" id="2.40.420.20">
    <property type="match status" value="1"/>
</dbReference>
<feature type="coiled-coil region" evidence="6">
    <location>
        <begin position="133"/>
        <end position="160"/>
    </location>
</feature>
<dbReference type="InterPro" id="IPR058648">
    <property type="entry name" value="HH_CzcB-like"/>
</dbReference>
<keyword evidence="2" id="KW-0813">Transport</keyword>
<dbReference type="Pfam" id="PF25975">
    <property type="entry name" value="CzcB_C"/>
    <property type="match status" value="1"/>
</dbReference>
<dbReference type="Gene3D" id="2.40.50.100">
    <property type="match status" value="1"/>
</dbReference>
<evidence type="ECO:0000313" key="12">
    <source>
        <dbReference type="EMBL" id="SFJ31362.1"/>
    </source>
</evidence>
<dbReference type="InterPro" id="IPR058649">
    <property type="entry name" value="CzcB_C"/>
</dbReference>
<evidence type="ECO:0000256" key="7">
    <source>
        <dbReference type="SAM" id="MobiDB-lite"/>
    </source>
</evidence>
<dbReference type="Proteomes" id="UP000199377">
    <property type="component" value="Unassembled WGS sequence"/>
</dbReference>
<evidence type="ECO:0000256" key="3">
    <source>
        <dbReference type="ARBA" id="ARBA00022833"/>
    </source>
</evidence>
<proteinExistence type="inferred from homology"/>
<dbReference type="GO" id="GO:0016020">
    <property type="term" value="C:membrane"/>
    <property type="evidence" value="ECO:0007669"/>
    <property type="project" value="InterPro"/>
</dbReference>
<evidence type="ECO:0000259" key="8">
    <source>
        <dbReference type="Pfam" id="PF25893"/>
    </source>
</evidence>
<keyword evidence="3" id="KW-0862">Zinc</keyword>
<keyword evidence="13" id="KW-1185">Reference proteome</keyword>
<evidence type="ECO:0000256" key="1">
    <source>
        <dbReference type="ARBA" id="ARBA00009477"/>
    </source>
</evidence>
<keyword evidence="6" id="KW-0175">Coiled coil</keyword>
<evidence type="ECO:0000256" key="2">
    <source>
        <dbReference type="ARBA" id="ARBA00022448"/>
    </source>
</evidence>
<evidence type="ECO:0000313" key="13">
    <source>
        <dbReference type="Proteomes" id="UP000199377"/>
    </source>
</evidence>
<dbReference type="EMBL" id="FOQH01000035">
    <property type="protein sequence ID" value="SFJ31362.1"/>
    <property type="molecule type" value="Genomic_DNA"/>
</dbReference>
<dbReference type="RefSeq" id="WP_092866415.1">
    <property type="nucleotide sequence ID" value="NZ_FOQH01000035.1"/>
</dbReference>
<feature type="non-terminal residue" evidence="12">
    <location>
        <position position="1"/>
    </location>
</feature>
<dbReference type="Pfam" id="PF25954">
    <property type="entry name" value="Beta-barrel_RND_2"/>
    <property type="match status" value="1"/>
</dbReference>
<dbReference type="GO" id="GO:0046686">
    <property type="term" value="P:response to cadmium ion"/>
    <property type="evidence" value="ECO:0007669"/>
    <property type="project" value="UniProtKB-KW"/>
</dbReference>
<feature type="region of interest" description="Disordered" evidence="7">
    <location>
        <begin position="1"/>
        <end position="24"/>
    </location>
</feature>
<dbReference type="FunFam" id="2.40.30.170:FF:000010">
    <property type="entry name" value="Efflux RND transporter periplasmic adaptor subunit"/>
    <property type="match status" value="1"/>
</dbReference>